<dbReference type="Proteomes" id="UP000294604">
    <property type="component" value="Unassembled WGS sequence"/>
</dbReference>
<dbReference type="AlphaFoldDB" id="A0A4R8T0D6"/>
<sequence length="58" mass="6354">MSLRLGCSAMEWEQSESDCAFSRKAVTLSRCRSSGSTCAGRDIAVSQRWVTEECYLGG</sequence>
<reference evidence="1 2" key="1">
    <citation type="journal article" date="2019" name="Sci. Rep.">
        <title>Extended insight into the Mycobacterium chelonae-abscessus complex through whole genome sequencing of Mycobacterium salmoniphilum outbreak and Mycobacterium salmoniphilum-like strains.</title>
        <authorList>
            <person name="Behra P.R.K."/>
            <person name="Das S."/>
            <person name="Pettersson B.M.F."/>
            <person name="Shirreff L."/>
            <person name="DuCote T."/>
            <person name="Jacobsson K.G."/>
            <person name="Ennis D.G."/>
            <person name="Kirsebom L.A."/>
        </authorList>
    </citation>
    <scope>NUCLEOTIDE SEQUENCE [LARGE SCALE GENOMIC DNA]</scope>
    <source>
        <strain evidence="1 2">CCUG 60884</strain>
    </source>
</reference>
<evidence type="ECO:0000313" key="1">
    <source>
        <dbReference type="EMBL" id="TEA09683.1"/>
    </source>
</evidence>
<organism evidence="1 2">
    <name type="scientific">Mycobacteroides salmoniphilum</name>
    <dbReference type="NCBI Taxonomy" id="404941"/>
    <lineage>
        <taxon>Bacteria</taxon>
        <taxon>Bacillati</taxon>
        <taxon>Actinomycetota</taxon>
        <taxon>Actinomycetes</taxon>
        <taxon>Mycobacteriales</taxon>
        <taxon>Mycobacteriaceae</taxon>
        <taxon>Mycobacteroides</taxon>
    </lineage>
</organism>
<protein>
    <submittedName>
        <fullName evidence="1">Uncharacterized protein</fullName>
    </submittedName>
</protein>
<evidence type="ECO:0000313" key="2">
    <source>
        <dbReference type="Proteomes" id="UP000294604"/>
    </source>
</evidence>
<accession>A0A4R8T0D6</accession>
<name>A0A4R8T0D6_9MYCO</name>
<dbReference type="EMBL" id="PECL01000001">
    <property type="protein sequence ID" value="TEA09683.1"/>
    <property type="molecule type" value="Genomic_DNA"/>
</dbReference>
<comment type="caution">
    <text evidence="1">The sequence shown here is derived from an EMBL/GenBank/DDBJ whole genome shotgun (WGS) entry which is preliminary data.</text>
</comment>
<gene>
    <name evidence="1" type="ORF">CCUG60884_00075</name>
</gene>
<proteinExistence type="predicted"/>